<dbReference type="Gene3D" id="1.20.1280.50">
    <property type="match status" value="1"/>
</dbReference>
<dbReference type="EMBL" id="JARIHO010000024">
    <property type="protein sequence ID" value="KAJ7342736.1"/>
    <property type="molecule type" value="Genomic_DNA"/>
</dbReference>
<organism evidence="2 3">
    <name type="scientific">Mycena albidolilacea</name>
    <dbReference type="NCBI Taxonomy" id="1033008"/>
    <lineage>
        <taxon>Eukaryota</taxon>
        <taxon>Fungi</taxon>
        <taxon>Dikarya</taxon>
        <taxon>Basidiomycota</taxon>
        <taxon>Agaricomycotina</taxon>
        <taxon>Agaricomycetes</taxon>
        <taxon>Agaricomycetidae</taxon>
        <taxon>Agaricales</taxon>
        <taxon>Marasmiineae</taxon>
        <taxon>Mycenaceae</taxon>
        <taxon>Mycena</taxon>
    </lineage>
</organism>
<dbReference type="Pfam" id="PF12937">
    <property type="entry name" value="F-box-like"/>
    <property type="match status" value="1"/>
</dbReference>
<protein>
    <recommendedName>
        <fullName evidence="1">F-box domain-containing protein</fullName>
    </recommendedName>
</protein>
<accession>A0AAD7EPJ0</accession>
<proteinExistence type="predicted"/>
<feature type="domain" description="F-box" evidence="1">
    <location>
        <begin position="35"/>
        <end position="89"/>
    </location>
</feature>
<reference evidence="2" key="1">
    <citation type="submission" date="2023-03" db="EMBL/GenBank/DDBJ databases">
        <title>Massive genome expansion in bonnet fungi (Mycena s.s.) driven by repeated elements and novel gene families across ecological guilds.</title>
        <authorList>
            <consortium name="Lawrence Berkeley National Laboratory"/>
            <person name="Harder C.B."/>
            <person name="Miyauchi S."/>
            <person name="Viragh M."/>
            <person name="Kuo A."/>
            <person name="Thoen E."/>
            <person name="Andreopoulos B."/>
            <person name="Lu D."/>
            <person name="Skrede I."/>
            <person name="Drula E."/>
            <person name="Henrissat B."/>
            <person name="Morin E."/>
            <person name="Kohler A."/>
            <person name="Barry K."/>
            <person name="LaButti K."/>
            <person name="Morin E."/>
            <person name="Salamov A."/>
            <person name="Lipzen A."/>
            <person name="Mereny Z."/>
            <person name="Hegedus B."/>
            <person name="Baldrian P."/>
            <person name="Stursova M."/>
            <person name="Weitz H."/>
            <person name="Taylor A."/>
            <person name="Grigoriev I.V."/>
            <person name="Nagy L.G."/>
            <person name="Martin F."/>
            <person name="Kauserud H."/>
        </authorList>
    </citation>
    <scope>NUCLEOTIDE SEQUENCE</scope>
    <source>
        <strain evidence="2">CBHHK002</strain>
    </source>
</reference>
<feature type="non-terminal residue" evidence="2">
    <location>
        <position position="330"/>
    </location>
</feature>
<sequence>DVNSRIADLERSLSELRNERVIVQGRLDAYKYPVLTLPNEIVSEIFMHFIPVYPRPPRLTGTHSPTHLTQICRKWRDIALATPSLWRAIGLIQPERISYKQQNQIFEAWIRRSGACHLAINIEYFGGYSFSPEEIPAVISQRPRWEHLKMDVHPHALAVINGPMPQLRHLDILFCGYYLSIPFEFRDVPLLRRATLRGLMASKAVILPWEQLTYLELRKVDGTRCVAILQQTTTLVHCVLELFTLGLVVSYPGLITLPCLESLVVKARPGLNLGEEPDPGGFLRSFIVPALRSFELDEKFLGLGSDPITSLESFISQSGCRLQRVRIRGR</sequence>
<evidence type="ECO:0000313" key="2">
    <source>
        <dbReference type="EMBL" id="KAJ7342736.1"/>
    </source>
</evidence>
<dbReference type="InterPro" id="IPR001810">
    <property type="entry name" value="F-box_dom"/>
</dbReference>
<comment type="caution">
    <text evidence="2">The sequence shown here is derived from an EMBL/GenBank/DDBJ whole genome shotgun (WGS) entry which is preliminary data.</text>
</comment>
<dbReference type="AlphaFoldDB" id="A0AAD7EPJ0"/>
<dbReference type="Proteomes" id="UP001218218">
    <property type="component" value="Unassembled WGS sequence"/>
</dbReference>
<name>A0AAD7EPJ0_9AGAR</name>
<gene>
    <name evidence="2" type="ORF">DFH08DRAFT_652591</name>
</gene>
<keyword evidence="3" id="KW-1185">Reference proteome</keyword>
<feature type="non-terminal residue" evidence="2">
    <location>
        <position position="1"/>
    </location>
</feature>
<evidence type="ECO:0000313" key="3">
    <source>
        <dbReference type="Proteomes" id="UP001218218"/>
    </source>
</evidence>
<evidence type="ECO:0000259" key="1">
    <source>
        <dbReference type="Pfam" id="PF12937"/>
    </source>
</evidence>